<dbReference type="Gene3D" id="3.40.50.300">
    <property type="entry name" value="P-loop containing nucleotide triphosphate hydrolases"/>
    <property type="match status" value="1"/>
</dbReference>
<dbReference type="Pfam" id="PF13469">
    <property type="entry name" value="Sulfotransfer_3"/>
    <property type="match status" value="1"/>
</dbReference>
<sequence length="336" mass="36826">MTSPADRLPQFVIAGAPKAGTTALHAALATHPGLYLSPVKEPKYYLTDGRPPPRSGQRGPGDAHSAREWIWRREDYLALFAGAPAGAVRGESTPFYLYDRAAQARLAADVPAIKVVAVVRDPVDRAWSNWVHLRADGLEPEADFGTAVGLEDRRVAEGWAPFWHYRRLGRYGEQVRDLLRCVPREQVLLLRYRQVVDTPAETLDRVSAFLGVEPGRAHAVPPENVKPHVADTTRYRALSRLVRAGAVLGSFAPPQAWRQASRPLVAALHAGRTPRPPMPVEVRREVLEPLLADIALLEELTGESFDDWKGDTGRGDFRSRATTVTPPSDPVGGATG</sequence>
<gene>
    <name evidence="3" type="ORF">GCU56_08955</name>
</gene>
<dbReference type="GO" id="GO:0008146">
    <property type="term" value="F:sulfotransferase activity"/>
    <property type="evidence" value="ECO:0007669"/>
    <property type="project" value="InterPro"/>
</dbReference>
<comment type="caution">
    <text evidence="3">The sequence shown here is derived from an EMBL/GenBank/DDBJ whole genome shotgun (WGS) entry which is preliminary data.</text>
</comment>
<evidence type="ECO:0000313" key="3">
    <source>
        <dbReference type="EMBL" id="NEK57999.1"/>
    </source>
</evidence>
<dbReference type="RefSeq" id="WP_163481329.1">
    <property type="nucleotide sequence ID" value="NZ_JAAGWF010000009.1"/>
</dbReference>
<dbReference type="AlphaFoldDB" id="A0A7K3VZC4"/>
<dbReference type="InterPro" id="IPR037359">
    <property type="entry name" value="NST/OST"/>
</dbReference>
<keyword evidence="4" id="KW-1185">Reference proteome</keyword>
<evidence type="ECO:0000256" key="1">
    <source>
        <dbReference type="ARBA" id="ARBA00022679"/>
    </source>
</evidence>
<dbReference type="SUPFAM" id="SSF52540">
    <property type="entry name" value="P-loop containing nucleoside triphosphate hydrolases"/>
    <property type="match status" value="1"/>
</dbReference>
<dbReference type="InterPro" id="IPR027417">
    <property type="entry name" value="P-loop_NTPase"/>
</dbReference>
<organism evidence="3 4">
    <name type="scientific">Geodermatophilus sabuli</name>
    <dbReference type="NCBI Taxonomy" id="1564158"/>
    <lineage>
        <taxon>Bacteria</taxon>
        <taxon>Bacillati</taxon>
        <taxon>Actinomycetota</taxon>
        <taxon>Actinomycetes</taxon>
        <taxon>Geodermatophilales</taxon>
        <taxon>Geodermatophilaceae</taxon>
        <taxon>Geodermatophilus</taxon>
    </lineage>
</organism>
<dbReference type="PANTHER" id="PTHR10605:SF56">
    <property type="entry name" value="BIFUNCTIONAL HEPARAN SULFATE N-DEACETYLASE_N-SULFOTRANSFERASE"/>
    <property type="match status" value="1"/>
</dbReference>
<evidence type="ECO:0000313" key="4">
    <source>
        <dbReference type="Proteomes" id="UP000470246"/>
    </source>
</evidence>
<reference evidence="3 4" key="1">
    <citation type="submission" date="2020-02" db="EMBL/GenBank/DDBJ databases">
        <title>Geodermatophilus sabuli CPCC 205279 I12A-02694.</title>
        <authorList>
            <person name="Jiang Z."/>
        </authorList>
    </citation>
    <scope>NUCLEOTIDE SEQUENCE [LARGE SCALE GENOMIC DNA]</scope>
    <source>
        <strain evidence="3 4">I12A-02694</strain>
    </source>
</reference>
<dbReference type="PANTHER" id="PTHR10605">
    <property type="entry name" value="HEPARAN SULFATE SULFOTRANSFERASE"/>
    <property type="match status" value="1"/>
</dbReference>
<proteinExistence type="predicted"/>
<feature type="region of interest" description="Disordered" evidence="2">
    <location>
        <begin position="305"/>
        <end position="336"/>
    </location>
</feature>
<name>A0A7K3VZC4_9ACTN</name>
<accession>A0A7K3VZC4</accession>
<dbReference type="EMBL" id="JAAGWF010000009">
    <property type="protein sequence ID" value="NEK57999.1"/>
    <property type="molecule type" value="Genomic_DNA"/>
</dbReference>
<protein>
    <submittedName>
        <fullName evidence="3">Sulfotransferase</fullName>
    </submittedName>
</protein>
<dbReference type="Proteomes" id="UP000470246">
    <property type="component" value="Unassembled WGS sequence"/>
</dbReference>
<evidence type="ECO:0000256" key="2">
    <source>
        <dbReference type="SAM" id="MobiDB-lite"/>
    </source>
</evidence>
<feature type="compositionally biased region" description="Basic and acidic residues" evidence="2">
    <location>
        <begin position="306"/>
        <end position="319"/>
    </location>
</feature>
<keyword evidence="1 3" id="KW-0808">Transferase</keyword>